<dbReference type="InterPro" id="IPR040788">
    <property type="entry name" value="HEPN_MAE_28990"/>
</dbReference>
<evidence type="ECO:0000313" key="3">
    <source>
        <dbReference type="Proteomes" id="UP001208534"/>
    </source>
</evidence>
<comment type="caution">
    <text evidence="2">The sequence shown here is derived from an EMBL/GenBank/DDBJ whole genome shotgun (WGS) entry which is preliminary data.</text>
</comment>
<organism evidence="2 3">
    <name type="scientific">Acinetobacter junii</name>
    <dbReference type="NCBI Taxonomy" id="40215"/>
    <lineage>
        <taxon>Bacteria</taxon>
        <taxon>Pseudomonadati</taxon>
        <taxon>Pseudomonadota</taxon>
        <taxon>Gammaproteobacteria</taxon>
        <taxon>Moraxellales</taxon>
        <taxon>Moraxellaceae</taxon>
        <taxon>Acinetobacter</taxon>
    </lineage>
</organism>
<feature type="domain" description="MAE-28990/MAE-18760-like HEPN" evidence="1">
    <location>
        <begin position="10"/>
        <end position="247"/>
    </location>
</feature>
<dbReference type="Pfam" id="PF18737">
    <property type="entry name" value="HEPN_MAE_28990"/>
    <property type="match status" value="1"/>
</dbReference>
<protein>
    <recommendedName>
        <fullName evidence="1">MAE-28990/MAE-18760-like HEPN domain-containing protein</fullName>
    </recommendedName>
</protein>
<dbReference type="EMBL" id="JAHPRE010000087">
    <property type="protein sequence ID" value="MCU4398360.1"/>
    <property type="molecule type" value="Genomic_DNA"/>
</dbReference>
<accession>A0AAW5RDG7</accession>
<evidence type="ECO:0000259" key="1">
    <source>
        <dbReference type="Pfam" id="PF18737"/>
    </source>
</evidence>
<sequence>MNLNELQDFIDEELQWRKKEIERLWSSMDYFIDDDLGKLHDSIVKAIILLIYSHWEGFIKKTGKVYFHHISSLNIKTNELSDNFQSFICKYSLHSFISNSSPDKKLWKISDINNFRQDIENRINSNFSINIDLAKEKSKSIIDAQDNLNTSIFKKISTELGLHIYISYESEIDLGLIDNFSTIMKNKTFLHQVLDHTLLNCRNHIAHGNKNDQNKILEHHKLQYLRDLTYLLMNQFRDDILEFSEQQFFLKINQLKKEQYITQKEIEISNNILNLTNSYQQSNIVDISLSAAESIGIDSNIQPSIFSRIKVFFQKLNI</sequence>
<dbReference type="Proteomes" id="UP001208534">
    <property type="component" value="Unassembled WGS sequence"/>
</dbReference>
<dbReference type="AlphaFoldDB" id="A0AAW5RDG7"/>
<gene>
    <name evidence="2" type="ORF">KTH64_15750</name>
</gene>
<name>A0AAW5RDG7_ACIJU</name>
<dbReference type="RefSeq" id="WP_262579509.1">
    <property type="nucleotide sequence ID" value="NZ_JAHPRE010000087.1"/>
</dbReference>
<proteinExistence type="predicted"/>
<evidence type="ECO:0000313" key="2">
    <source>
        <dbReference type="EMBL" id="MCU4398360.1"/>
    </source>
</evidence>
<reference evidence="2" key="1">
    <citation type="submission" date="2021-06" db="EMBL/GenBank/DDBJ databases">
        <title>Propagation of a rapidly emergent carbapenem-resistant Acinetobacter baumannii lineage by various extra-hospital transmission networks.</title>
        <authorList>
            <person name="Calix J."/>
        </authorList>
    </citation>
    <scope>NUCLEOTIDE SEQUENCE</scope>
    <source>
        <strain evidence="2">WU_MDCI_Aw63</strain>
    </source>
</reference>